<dbReference type="InterPro" id="IPR035952">
    <property type="entry name" value="Rhomboid-like_sf"/>
</dbReference>
<dbReference type="AlphaFoldDB" id="A0A832G7S7"/>
<sequence length="209" mass="23804">MLLIPLSFPLFLWIIHLLSRLVEIYPYKLGVLPRHLSGLIGIITSPLIHSGYSHLISNTIPLAVMGLGIFYFYPKAAYKVFAFVYFCTGLFVWLFAREVYHIGASGIVYSFVSYLFFSGIFRRDNKSITLSLIVVFLYGGLVWGVLPGLEGISWESHLFGAITGIIAAFIFRKSDPIKHYDWEDEESDVPAKELEVSYDPEKNKFLDDF</sequence>
<comment type="subcellular location">
    <subcellularLocation>
        <location evidence="1">Membrane</location>
        <topology evidence="1">Multi-pass membrane protein</topology>
    </subcellularLocation>
</comment>
<name>A0A832G7S7_9BACT</name>
<evidence type="ECO:0000256" key="2">
    <source>
        <dbReference type="ARBA" id="ARBA00022692"/>
    </source>
</evidence>
<evidence type="ECO:0000256" key="1">
    <source>
        <dbReference type="ARBA" id="ARBA00004141"/>
    </source>
</evidence>
<feature type="transmembrane region" description="Helical" evidence="5">
    <location>
        <begin position="80"/>
        <end position="96"/>
    </location>
</feature>
<accession>A0A832G7S7</accession>
<reference evidence="7" key="1">
    <citation type="journal article" date="2020" name="mSystems">
        <title>Genome- and Community-Level Interaction Insights into Carbon Utilization and Element Cycling Functions of Hydrothermarchaeota in Hydrothermal Sediment.</title>
        <authorList>
            <person name="Zhou Z."/>
            <person name="Liu Y."/>
            <person name="Xu W."/>
            <person name="Pan J."/>
            <person name="Luo Z.H."/>
            <person name="Li M."/>
        </authorList>
    </citation>
    <scope>NUCLEOTIDE SEQUENCE [LARGE SCALE GENOMIC DNA]</scope>
    <source>
        <strain evidence="7">SpSt-500</strain>
    </source>
</reference>
<organism evidence="7">
    <name type="scientific">Ignavibacterium album</name>
    <dbReference type="NCBI Taxonomy" id="591197"/>
    <lineage>
        <taxon>Bacteria</taxon>
        <taxon>Pseudomonadati</taxon>
        <taxon>Ignavibacteriota</taxon>
        <taxon>Ignavibacteria</taxon>
        <taxon>Ignavibacteriales</taxon>
        <taxon>Ignavibacteriaceae</taxon>
        <taxon>Ignavibacterium</taxon>
    </lineage>
</organism>
<comment type="caution">
    <text evidence="7">The sequence shown here is derived from an EMBL/GenBank/DDBJ whole genome shotgun (WGS) entry which is preliminary data.</text>
</comment>
<evidence type="ECO:0000259" key="6">
    <source>
        <dbReference type="Pfam" id="PF01694"/>
    </source>
</evidence>
<evidence type="ECO:0000256" key="5">
    <source>
        <dbReference type="SAM" id="Phobius"/>
    </source>
</evidence>
<gene>
    <name evidence="7" type="ORF">ENS56_12505</name>
</gene>
<keyword evidence="3 5" id="KW-1133">Transmembrane helix</keyword>
<evidence type="ECO:0000256" key="3">
    <source>
        <dbReference type="ARBA" id="ARBA00022989"/>
    </source>
</evidence>
<dbReference type="EMBL" id="DSVI01000020">
    <property type="protein sequence ID" value="HGT48850.1"/>
    <property type="molecule type" value="Genomic_DNA"/>
</dbReference>
<dbReference type="SUPFAM" id="SSF144091">
    <property type="entry name" value="Rhomboid-like"/>
    <property type="match status" value="1"/>
</dbReference>
<feature type="transmembrane region" description="Helical" evidence="5">
    <location>
        <begin position="152"/>
        <end position="171"/>
    </location>
</feature>
<dbReference type="GO" id="GO:0006508">
    <property type="term" value="P:proteolysis"/>
    <property type="evidence" value="ECO:0007669"/>
    <property type="project" value="UniProtKB-KW"/>
</dbReference>
<feature type="transmembrane region" description="Helical" evidence="5">
    <location>
        <begin position="55"/>
        <end position="73"/>
    </location>
</feature>
<feature type="transmembrane region" description="Helical" evidence="5">
    <location>
        <begin position="102"/>
        <end position="121"/>
    </location>
</feature>
<dbReference type="InterPro" id="IPR022764">
    <property type="entry name" value="Peptidase_S54_rhomboid_dom"/>
</dbReference>
<dbReference type="PANTHER" id="PTHR43731">
    <property type="entry name" value="RHOMBOID PROTEASE"/>
    <property type="match status" value="1"/>
</dbReference>
<keyword evidence="7" id="KW-0645">Protease</keyword>
<keyword evidence="2 5" id="KW-0812">Transmembrane</keyword>
<feature type="domain" description="Peptidase S54 rhomboid" evidence="6">
    <location>
        <begin position="39"/>
        <end position="173"/>
    </location>
</feature>
<dbReference type="GO" id="GO:0004252">
    <property type="term" value="F:serine-type endopeptidase activity"/>
    <property type="evidence" value="ECO:0007669"/>
    <property type="project" value="InterPro"/>
</dbReference>
<proteinExistence type="predicted"/>
<evidence type="ECO:0000256" key="4">
    <source>
        <dbReference type="ARBA" id="ARBA00023136"/>
    </source>
</evidence>
<protein>
    <submittedName>
        <fullName evidence="7">Rhomboid family intramembrane serine protease</fullName>
    </submittedName>
</protein>
<dbReference type="GO" id="GO:0016020">
    <property type="term" value="C:membrane"/>
    <property type="evidence" value="ECO:0007669"/>
    <property type="project" value="UniProtKB-SubCell"/>
</dbReference>
<keyword evidence="4 5" id="KW-0472">Membrane</keyword>
<feature type="transmembrane region" description="Helical" evidence="5">
    <location>
        <begin position="128"/>
        <end position="146"/>
    </location>
</feature>
<dbReference type="Gene3D" id="1.20.1540.10">
    <property type="entry name" value="Rhomboid-like"/>
    <property type="match status" value="1"/>
</dbReference>
<dbReference type="InterPro" id="IPR050925">
    <property type="entry name" value="Rhomboid_protease_S54"/>
</dbReference>
<dbReference type="PANTHER" id="PTHR43731:SF9">
    <property type="entry name" value="SLR1461 PROTEIN"/>
    <property type="match status" value="1"/>
</dbReference>
<dbReference type="Pfam" id="PF01694">
    <property type="entry name" value="Rhomboid"/>
    <property type="match status" value="1"/>
</dbReference>
<evidence type="ECO:0000313" key="7">
    <source>
        <dbReference type="EMBL" id="HGT48850.1"/>
    </source>
</evidence>
<keyword evidence="7" id="KW-0378">Hydrolase</keyword>